<dbReference type="STRING" id="1236973.JCM9157_3085"/>
<dbReference type="EMBL" id="BAUV01000025">
    <property type="protein sequence ID" value="GAE35943.1"/>
    <property type="molecule type" value="Genomic_DNA"/>
</dbReference>
<gene>
    <name evidence="2" type="ORF">JCM9157_3085</name>
</gene>
<dbReference type="eggNOG" id="ENOG5032RQF">
    <property type="taxonomic scope" value="Bacteria"/>
</dbReference>
<dbReference type="InterPro" id="IPR053521">
    <property type="entry name" value="McjB-like"/>
</dbReference>
<organism evidence="2 3">
    <name type="scientific">Halalkalibacter akibai (strain ATCC 43226 / DSM 21942 / CIP 109018 / JCM 9157 / 1139)</name>
    <name type="common">Bacillus akibai</name>
    <dbReference type="NCBI Taxonomy" id="1236973"/>
    <lineage>
        <taxon>Bacteria</taxon>
        <taxon>Bacillati</taxon>
        <taxon>Bacillota</taxon>
        <taxon>Bacilli</taxon>
        <taxon>Bacillales</taxon>
        <taxon>Bacillaceae</taxon>
        <taxon>Halalkalibacter</taxon>
    </lineage>
</organism>
<dbReference type="NCBIfam" id="NF033537">
    <property type="entry name" value="lasso_biosyn_B2"/>
    <property type="match status" value="1"/>
</dbReference>
<name>W4QWC8_HALA3</name>
<dbReference type="Pfam" id="PF13471">
    <property type="entry name" value="Transglut_core3"/>
    <property type="match status" value="1"/>
</dbReference>
<protein>
    <recommendedName>
        <fullName evidence="1">Microcin J25-processing protein McjB C-terminal domain-containing protein</fullName>
    </recommendedName>
</protein>
<feature type="domain" description="Microcin J25-processing protein McjB C-terminal" evidence="1">
    <location>
        <begin position="27"/>
        <end position="143"/>
    </location>
</feature>
<sequence length="151" mass="17238">MKVIKKTITFFKLDRELKWMLVEAYFLLGWARFLKTLPFAKVAPSLGKKMDETPYSINLDNKEVLQKVSTAIHLMSRYTPWESQCLVKAIAGMRMLERRQIGSTLYLGTGKDDKGELVAHAWLRSGPIYISGSEGMEKFTVVAKFAKNRTS</sequence>
<dbReference type="InterPro" id="IPR032708">
    <property type="entry name" value="McjB_C"/>
</dbReference>
<dbReference type="AlphaFoldDB" id="W4QWC8"/>
<accession>W4QWC8</accession>
<dbReference type="Proteomes" id="UP000018896">
    <property type="component" value="Unassembled WGS sequence"/>
</dbReference>
<evidence type="ECO:0000259" key="1">
    <source>
        <dbReference type="Pfam" id="PF13471"/>
    </source>
</evidence>
<dbReference type="OrthoDB" id="9812122at2"/>
<keyword evidence="3" id="KW-1185">Reference proteome</keyword>
<proteinExistence type="predicted"/>
<reference evidence="2 3" key="1">
    <citation type="journal article" date="2014" name="Genome Announc.">
        <title>Draft Genome Sequences of Three Alkaliphilic Bacillus Strains, Bacillus wakoensis JCM 9140T, Bacillus akibai JCM 9157T, and Bacillus hemicellulosilyticus JCM 9152T.</title>
        <authorList>
            <person name="Yuki M."/>
            <person name="Oshima K."/>
            <person name="Suda W."/>
            <person name="Oshida Y."/>
            <person name="Kitamura K."/>
            <person name="Iida T."/>
            <person name="Hattori M."/>
            <person name="Ohkuma M."/>
        </authorList>
    </citation>
    <scope>NUCLEOTIDE SEQUENCE [LARGE SCALE GENOMIC DNA]</scope>
    <source>
        <strain evidence="2 3">JCM 9157</strain>
    </source>
</reference>
<dbReference type="RefSeq" id="WP_035665584.1">
    <property type="nucleotide sequence ID" value="NZ_BAUV01000025.1"/>
</dbReference>
<comment type="caution">
    <text evidence="2">The sequence shown here is derived from an EMBL/GenBank/DDBJ whole genome shotgun (WGS) entry which is preliminary data.</text>
</comment>
<evidence type="ECO:0000313" key="2">
    <source>
        <dbReference type="EMBL" id="GAE35943.1"/>
    </source>
</evidence>
<evidence type="ECO:0000313" key="3">
    <source>
        <dbReference type="Proteomes" id="UP000018896"/>
    </source>
</evidence>